<feature type="chain" id="PRO_5038211548" evidence="1">
    <location>
        <begin position="21"/>
        <end position="160"/>
    </location>
</feature>
<dbReference type="EMBL" id="CP025043">
    <property type="protein sequence ID" value="AUA18450.1"/>
    <property type="molecule type" value="Genomic_DNA"/>
</dbReference>
<dbReference type="EMBL" id="FIIC01000006">
    <property type="protein sequence ID" value="CYV60011.1"/>
    <property type="molecule type" value="Genomic_DNA"/>
</dbReference>
<keyword evidence="1" id="KW-0732">Signal</keyword>
<organism evidence="3 4">
    <name type="scientific">Streptococcus suis</name>
    <dbReference type="NCBI Taxonomy" id="1307"/>
    <lineage>
        <taxon>Bacteria</taxon>
        <taxon>Bacillati</taxon>
        <taxon>Bacillota</taxon>
        <taxon>Bacilli</taxon>
        <taxon>Lactobacillales</taxon>
        <taxon>Streptococcaceae</taxon>
        <taxon>Streptococcus</taxon>
    </lineage>
</organism>
<dbReference type="AlphaFoldDB" id="A0A123TYC0"/>
<dbReference type="Proteomes" id="UP000075193">
    <property type="component" value="Unassembled WGS sequence"/>
</dbReference>
<reference evidence="2 5" key="2">
    <citation type="submission" date="2017-11" db="EMBL/GenBank/DDBJ databases">
        <title>Genome analysis of Streptococcus suis serotype chz stain ah681.</title>
        <authorList>
            <person name="Pan Z."/>
            <person name="Zhang Y."/>
            <person name="Ma J."/>
            <person name="Lu P."/>
            <person name="Zhu Y."/>
            <person name="Zhong X."/>
            <person name="Dong W."/>
            <person name="Lu C."/>
            <person name="Yao H."/>
        </authorList>
    </citation>
    <scope>NUCLEOTIDE SEQUENCE [LARGE SCALE GENOMIC DNA]</scope>
    <source>
        <strain evidence="2 5">AH681</strain>
    </source>
</reference>
<evidence type="ECO:0000313" key="4">
    <source>
        <dbReference type="Proteomes" id="UP000075193"/>
    </source>
</evidence>
<protein>
    <submittedName>
        <fullName evidence="3">Lipoprotein</fullName>
    </submittedName>
</protein>
<evidence type="ECO:0000256" key="1">
    <source>
        <dbReference type="SAM" id="SignalP"/>
    </source>
</evidence>
<feature type="signal peptide" evidence="1">
    <location>
        <begin position="1"/>
        <end position="20"/>
    </location>
</feature>
<gene>
    <name evidence="2" type="ORF">CWI26_02530</name>
    <name evidence="3" type="ORF">ERS132441_00729</name>
</gene>
<dbReference type="Proteomes" id="UP000231863">
    <property type="component" value="Chromosome"/>
</dbReference>
<name>A0A123TYC0_STRSU</name>
<sequence>MKLKRYLSLFVLGIALVVLAACGQKTSEDIVKTELKDSYVGYSSFPGYDSLIFTGGGQEIVFDKKNHKLKSGDEEVYYEVVPEDKLSSSMKGILASHESELKGEHYFVINVGYHEDDIWGKLGDQLYCVVLSEEGQSIRIFEFETGYTSDGYFDFTGEAE</sequence>
<dbReference type="RefSeq" id="WP_024389278.1">
    <property type="nucleotide sequence ID" value="NZ_CEDF01000006.1"/>
</dbReference>
<proteinExistence type="predicted"/>
<keyword evidence="3" id="KW-0449">Lipoprotein</keyword>
<evidence type="ECO:0000313" key="5">
    <source>
        <dbReference type="Proteomes" id="UP000231863"/>
    </source>
</evidence>
<accession>A0A123TYC0</accession>
<evidence type="ECO:0000313" key="3">
    <source>
        <dbReference type="EMBL" id="CYV60011.1"/>
    </source>
</evidence>
<reference evidence="3 4" key="1">
    <citation type="submission" date="2016-02" db="EMBL/GenBank/DDBJ databases">
        <authorList>
            <consortium name="Pathogen Informatics"/>
        </authorList>
    </citation>
    <scope>NUCLEOTIDE SEQUENCE [LARGE SCALE GENOMIC DNA]</scope>
    <source>
        <strain evidence="3 4">LSS79</strain>
    </source>
</reference>
<evidence type="ECO:0000313" key="2">
    <source>
        <dbReference type="EMBL" id="AUA18450.1"/>
    </source>
</evidence>
<dbReference type="PROSITE" id="PS51257">
    <property type="entry name" value="PROKAR_LIPOPROTEIN"/>
    <property type="match status" value="1"/>
</dbReference>